<keyword evidence="3" id="KW-1185">Reference proteome</keyword>
<dbReference type="AlphaFoldDB" id="A0A285N2V5"/>
<dbReference type="EMBL" id="OBEH01000009">
    <property type="protein sequence ID" value="SNZ02081.1"/>
    <property type="molecule type" value="Genomic_DNA"/>
</dbReference>
<dbReference type="Pfam" id="PF00756">
    <property type="entry name" value="Esterase"/>
    <property type="match status" value="1"/>
</dbReference>
<dbReference type="RefSeq" id="WP_243397032.1">
    <property type="nucleotide sequence ID" value="NZ_OBEH01000009.1"/>
</dbReference>
<dbReference type="InterPro" id="IPR050955">
    <property type="entry name" value="Plant_Biomass_Hydrol_Est"/>
</dbReference>
<keyword evidence="1" id="KW-0732">Signal</keyword>
<dbReference type="Gene3D" id="3.40.50.1820">
    <property type="entry name" value="alpha/beta hydrolase"/>
    <property type="match status" value="1"/>
</dbReference>
<dbReference type="Proteomes" id="UP000219048">
    <property type="component" value="Unassembled WGS sequence"/>
</dbReference>
<dbReference type="InterPro" id="IPR029058">
    <property type="entry name" value="AB_hydrolase_fold"/>
</dbReference>
<sequence length="260" mass="29528">MKFLASWGVSLLLLSCTNMKGQDLSAYQKKVFEKNGQTMPYRILLPKDYDSSQKYPLLLFLHGSGERGDNNKSQLVHGSSLFLKDEVREKYKAIVVFPQCAANSSWAKVDSEGRYPNREFIFYEDPEPTKDMILLENLLKNLKQSYKVDENRIYVGGLSMGGMGTFELVRRNPKMFAAAFPICGGANPLISKKLAKPDWWVFHGDEDQVVPEKYSAGMVKAMKKIDIDVKYSVYPGIGHNSWDNAFAEPELLAWVFSKSR</sequence>
<proteinExistence type="predicted"/>
<dbReference type="PROSITE" id="PS51257">
    <property type="entry name" value="PROKAR_LIPOPROTEIN"/>
    <property type="match status" value="1"/>
</dbReference>
<protein>
    <submittedName>
        <fullName evidence="2">Putative esterase</fullName>
    </submittedName>
</protein>
<accession>A0A285N2V5</accession>
<dbReference type="InterPro" id="IPR000801">
    <property type="entry name" value="Esterase-like"/>
</dbReference>
<dbReference type="PANTHER" id="PTHR43037">
    <property type="entry name" value="UNNAMED PRODUCT-RELATED"/>
    <property type="match status" value="1"/>
</dbReference>
<reference evidence="3" key="1">
    <citation type="submission" date="2017-09" db="EMBL/GenBank/DDBJ databases">
        <authorList>
            <person name="Varghese N."/>
            <person name="Submissions S."/>
        </authorList>
    </citation>
    <scope>NUCLEOTIDE SEQUENCE [LARGE SCALE GENOMIC DNA]</scope>
    <source>
        <strain evidence="3">DSM 25885</strain>
    </source>
</reference>
<name>A0A285N2V5_9FLAO</name>
<evidence type="ECO:0000313" key="2">
    <source>
        <dbReference type="EMBL" id="SNZ02081.1"/>
    </source>
</evidence>
<gene>
    <name evidence="2" type="ORF">SAMN06265377_3940</name>
</gene>
<organism evidence="2 3">
    <name type="scientific">Flagellimonas pacifica</name>
    <dbReference type="NCBI Taxonomy" id="1247520"/>
    <lineage>
        <taxon>Bacteria</taxon>
        <taxon>Pseudomonadati</taxon>
        <taxon>Bacteroidota</taxon>
        <taxon>Flavobacteriia</taxon>
        <taxon>Flavobacteriales</taxon>
        <taxon>Flavobacteriaceae</taxon>
        <taxon>Flagellimonas</taxon>
    </lineage>
</organism>
<evidence type="ECO:0000313" key="3">
    <source>
        <dbReference type="Proteomes" id="UP000219048"/>
    </source>
</evidence>
<dbReference type="SUPFAM" id="SSF53474">
    <property type="entry name" value="alpha/beta-Hydrolases"/>
    <property type="match status" value="1"/>
</dbReference>
<evidence type="ECO:0000256" key="1">
    <source>
        <dbReference type="ARBA" id="ARBA00022729"/>
    </source>
</evidence>
<dbReference type="PANTHER" id="PTHR43037:SF1">
    <property type="entry name" value="BLL1128 PROTEIN"/>
    <property type="match status" value="1"/>
</dbReference>